<dbReference type="InterPro" id="IPR044248">
    <property type="entry name" value="DPH3/4-like"/>
</dbReference>
<comment type="similarity">
    <text evidence="5">Belongs to the DPH3 family.</text>
</comment>
<evidence type="ECO:0000256" key="6">
    <source>
        <dbReference type="ARBA" id="ARBA00036267"/>
    </source>
</evidence>
<accession>A0AA39V2W2</accession>
<name>A0AA39V2W2_9LECA</name>
<sequence>MSFYDEIEIEDMTYDAATTLYTYPCPCGDQFEICLADLRDGEEVAVCPSCSLQIRVIFEAENLPKEDGNGEPAAPVAVAA</sequence>
<keyword evidence="4" id="KW-0408">Iron</keyword>
<evidence type="ECO:0000256" key="1">
    <source>
        <dbReference type="ARBA" id="ARBA00001954"/>
    </source>
</evidence>
<evidence type="ECO:0000313" key="11">
    <source>
        <dbReference type="Proteomes" id="UP001166286"/>
    </source>
</evidence>
<organism evidence="10 11">
    <name type="scientific">Cladonia borealis</name>
    <dbReference type="NCBI Taxonomy" id="184061"/>
    <lineage>
        <taxon>Eukaryota</taxon>
        <taxon>Fungi</taxon>
        <taxon>Dikarya</taxon>
        <taxon>Ascomycota</taxon>
        <taxon>Pezizomycotina</taxon>
        <taxon>Lecanoromycetes</taxon>
        <taxon>OSLEUM clade</taxon>
        <taxon>Lecanoromycetidae</taxon>
        <taxon>Lecanorales</taxon>
        <taxon>Lecanorineae</taxon>
        <taxon>Cladoniaceae</taxon>
        <taxon>Cladonia</taxon>
    </lineage>
</organism>
<comment type="pathway">
    <text evidence="2">Protein modification; peptidyl-diphthamide biosynthesis.</text>
</comment>
<evidence type="ECO:0000256" key="3">
    <source>
        <dbReference type="ARBA" id="ARBA00022723"/>
    </source>
</evidence>
<evidence type="ECO:0000256" key="7">
    <source>
        <dbReference type="ARBA" id="ARBA00041070"/>
    </source>
</evidence>
<keyword evidence="3" id="KW-0479">Metal-binding</keyword>
<dbReference type="PANTHER" id="PTHR21454:SF31">
    <property type="entry name" value="DIPHTHAMIDE BIOSYNTHESIS PROTEIN 3"/>
    <property type="match status" value="1"/>
</dbReference>
<feature type="domain" description="DPH-type MB" evidence="9">
    <location>
        <begin position="3"/>
        <end position="59"/>
    </location>
</feature>
<comment type="catalytic activity">
    <reaction evidence="6">
        <text>[3Fe-4S](1+)-[protein] + Fe(2+)-[Dph3] = [3Fe-4S](0)-[protein] + Fe(3+)-[Dph3]</text>
        <dbReference type="Rhea" id="RHEA:71235"/>
        <dbReference type="Rhea" id="RHEA-COMP:17996"/>
        <dbReference type="Rhea" id="RHEA-COMP:17997"/>
        <dbReference type="Rhea" id="RHEA-COMP:18002"/>
        <dbReference type="Rhea" id="RHEA-COMP:18003"/>
        <dbReference type="ChEBI" id="CHEBI:29033"/>
        <dbReference type="ChEBI" id="CHEBI:29034"/>
        <dbReference type="ChEBI" id="CHEBI:33751"/>
        <dbReference type="ChEBI" id="CHEBI:47402"/>
        <dbReference type="ChEBI" id="CHEBI:83228"/>
    </reaction>
</comment>
<dbReference type="Proteomes" id="UP001166286">
    <property type="component" value="Unassembled WGS sequence"/>
</dbReference>
<comment type="caution">
    <text evidence="10">The sequence shown here is derived from an EMBL/GenBank/DDBJ whole genome shotgun (WGS) entry which is preliminary data.</text>
</comment>
<evidence type="ECO:0000259" key="9">
    <source>
        <dbReference type="PROSITE" id="PS51074"/>
    </source>
</evidence>
<dbReference type="Gene3D" id="3.10.660.10">
    <property type="entry name" value="DPH Zinc finger"/>
    <property type="match status" value="1"/>
</dbReference>
<dbReference type="SUPFAM" id="SSF144217">
    <property type="entry name" value="CSL zinc finger"/>
    <property type="match status" value="1"/>
</dbReference>
<evidence type="ECO:0000256" key="2">
    <source>
        <dbReference type="ARBA" id="ARBA00005156"/>
    </source>
</evidence>
<dbReference type="GO" id="GO:0046872">
    <property type="term" value="F:metal ion binding"/>
    <property type="evidence" value="ECO:0007669"/>
    <property type="project" value="UniProtKB-KW"/>
</dbReference>
<dbReference type="Pfam" id="PF05207">
    <property type="entry name" value="Zn_ribbon_CSL"/>
    <property type="match status" value="1"/>
</dbReference>
<dbReference type="FunFam" id="3.10.660.10:FF:000001">
    <property type="entry name" value="Diphthamide biosynthesis 3"/>
    <property type="match status" value="1"/>
</dbReference>
<dbReference type="InterPro" id="IPR036671">
    <property type="entry name" value="DPH_MB_sf"/>
</dbReference>
<dbReference type="AlphaFoldDB" id="A0AA39V2W2"/>
<gene>
    <name evidence="10" type="ORF">JMJ35_003499</name>
</gene>
<comment type="catalytic activity">
    <reaction evidence="8">
        <text>2 [3Fe-4S](0)-[protein] + 2 Fe(2+)-[Dph3] + NADH = 2 [4Fe-4S](1+)-[protein] + 2 [Dph3] + NAD(+) + H(+)</text>
        <dbReference type="Rhea" id="RHEA:71239"/>
        <dbReference type="Rhea" id="RHEA-COMP:17997"/>
        <dbReference type="Rhea" id="RHEA-COMP:17998"/>
        <dbReference type="Rhea" id="RHEA-COMP:18001"/>
        <dbReference type="Rhea" id="RHEA-COMP:18002"/>
        <dbReference type="ChEBI" id="CHEBI:15378"/>
        <dbReference type="ChEBI" id="CHEBI:29033"/>
        <dbReference type="ChEBI" id="CHEBI:33723"/>
        <dbReference type="ChEBI" id="CHEBI:47402"/>
        <dbReference type="ChEBI" id="CHEBI:57540"/>
        <dbReference type="ChEBI" id="CHEBI:57945"/>
        <dbReference type="ChEBI" id="CHEBI:83228"/>
    </reaction>
</comment>
<evidence type="ECO:0000256" key="8">
    <source>
        <dbReference type="ARBA" id="ARBA00048125"/>
    </source>
</evidence>
<keyword evidence="11" id="KW-1185">Reference proteome</keyword>
<evidence type="ECO:0000313" key="10">
    <source>
        <dbReference type="EMBL" id="KAK0513777.1"/>
    </source>
</evidence>
<evidence type="ECO:0000256" key="5">
    <source>
        <dbReference type="ARBA" id="ARBA00024032"/>
    </source>
</evidence>
<reference evidence="10" key="1">
    <citation type="submission" date="2023-03" db="EMBL/GenBank/DDBJ databases">
        <title>Complete genome of Cladonia borealis.</title>
        <authorList>
            <person name="Park H."/>
        </authorList>
    </citation>
    <scope>NUCLEOTIDE SEQUENCE</scope>
    <source>
        <strain evidence="10">ANT050790</strain>
    </source>
</reference>
<dbReference type="PROSITE" id="PS51074">
    <property type="entry name" value="DPH_MB"/>
    <property type="match status" value="1"/>
</dbReference>
<comment type="cofactor">
    <cofactor evidence="1">
        <name>Fe(2+)</name>
        <dbReference type="ChEBI" id="CHEBI:29033"/>
    </cofactor>
</comment>
<proteinExistence type="inferred from homology"/>
<protein>
    <recommendedName>
        <fullName evidence="7">Diphthamide biosynthesis protein 3</fullName>
    </recommendedName>
</protein>
<dbReference type="GO" id="GO:0017183">
    <property type="term" value="P:protein histidyl modification to diphthamide"/>
    <property type="evidence" value="ECO:0007669"/>
    <property type="project" value="InterPro"/>
</dbReference>
<dbReference type="InterPro" id="IPR007872">
    <property type="entry name" value="DPH_MB_dom"/>
</dbReference>
<dbReference type="EMBL" id="JAFEKC020000006">
    <property type="protein sequence ID" value="KAK0513777.1"/>
    <property type="molecule type" value="Genomic_DNA"/>
</dbReference>
<dbReference type="PANTHER" id="PTHR21454">
    <property type="entry name" value="DPH3 HOMOLOG-RELATED"/>
    <property type="match status" value="1"/>
</dbReference>
<evidence type="ECO:0000256" key="4">
    <source>
        <dbReference type="ARBA" id="ARBA00023004"/>
    </source>
</evidence>